<dbReference type="PANTHER" id="PTHR34504:SF2">
    <property type="entry name" value="UPF0150 PROTEIN SSL0259"/>
    <property type="match status" value="1"/>
</dbReference>
<protein>
    <submittedName>
        <fullName evidence="2">Predicted nuclease of the RNAse H fold, HicB family</fullName>
    </submittedName>
</protein>
<dbReference type="PANTHER" id="PTHR34504">
    <property type="entry name" value="ANTITOXIN HICB"/>
    <property type="match status" value="1"/>
</dbReference>
<dbReference type="Proteomes" id="UP000184076">
    <property type="component" value="Unassembled WGS sequence"/>
</dbReference>
<evidence type="ECO:0000259" key="1">
    <source>
        <dbReference type="Pfam" id="PF15919"/>
    </source>
</evidence>
<dbReference type="SUPFAM" id="SSF143100">
    <property type="entry name" value="TTHA1013/TTHA0281-like"/>
    <property type="match status" value="1"/>
</dbReference>
<dbReference type="EMBL" id="FQVB01000031">
    <property type="protein sequence ID" value="SHF89426.1"/>
    <property type="molecule type" value="Genomic_DNA"/>
</dbReference>
<organism evidence="2 3">
    <name type="scientific">Desulfacinum infernum DSM 9756</name>
    <dbReference type="NCBI Taxonomy" id="1121391"/>
    <lineage>
        <taxon>Bacteria</taxon>
        <taxon>Pseudomonadati</taxon>
        <taxon>Thermodesulfobacteriota</taxon>
        <taxon>Syntrophobacteria</taxon>
        <taxon>Syntrophobacterales</taxon>
        <taxon>Syntrophobacteraceae</taxon>
        <taxon>Desulfacinum</taxon>
    </lineage>
</organism>
<keyword evidence="3" id="KW-1185">Reference proteome</keyword>
<dbReference type="InterPro" id="IPR013321">
    <property type="entry name" value="Arc_rbn_hlx_hlx"/>
</dbReference>
<dbReference type="STRING" id="1121391.SAMN02745206_02853"/>
<dbReference type="Gene3D" id="3.30.160.250">
    <property type="match status" value="1"/>
</dbReference>
<evidence type="ECO:0000313" key="3">
    <source>
        <dbReference type="Proteomes" id="UP000184076"/>
    </source>
</evidence>
<dbReference type="Gene3D" id="1.10.1220.10">
    <property type="entry name" value="Met repressor-like"/>
    <property type="match status" value="1"/>
</dbReference>
<evidence type="ECO:0000313" key="2">
    <source>
        <dbReference type="EMBL" id="SHF89426.1"/>
    </source>
</evidence>
<dbReference type="GO" id="GO:0006355">
    <property type="term" value="P:regulation of DNA-templated transcription"/>
    <property type="evidence" value="ECO:0007669"/>
    <property type="project" value="InterPro"/>
</dbReference>
<dbReference type="InterPro" id="IPR035069">
    <property type="entry name" value="TTHA1013/TTHA0281-like"/>
</dbReference>
<name>A0A1M5FD64_9BACT</name>
<dbReference type="InterPro" id="IPR010985">
    <property type="entry name" value="Ribbon_hlx_hlx"/>
</dbReference>
<dbReference type="OrthoDB" id="9807959at2"/>
<proteinExistence type="predicted"/>
<feature type="domain" description="HicB-like antitoxin of toxin-antitoxin system" evidence="1">
    <location>
        <begin position="4"/>
        <end position="125"/>
    </location>
</feature>
<gene>
    <name evidence="2" type="ORF">SAMN02745206_02853</name>
</gene>
<dbReference type="RefSeq" id="WP_073040623.1">
    <property type="nucleotide sequence ID" value="NZ_FQVB01000031.1"/>
</dbReference>
<reference evidence="3" key="1">
    <citation type="submission" date="2016-11" db="EMBL/GenBank/DDBJ databases">
        <authorList>
            <person name="Varghese N."/>
            <person name="Submissions S."/>
        </authorList>
    </citation>
    <scope>NUCLEOTIDE SEQUENCE [LARGE SCALE GENOMIC DNA]</scope>
    <source>
        <strain evidence="3">DSM 9756</strain>
    </source>
</reference>
<dbReference type="AlphaFoldDB" id="A0A1M5FD64"/>
<accession>A0A1M5FD64</accession>
<sequence length="138" mass="15126">MAHYIAVVHKDPDSDFGVSFPDFPGCITAGKDMDEAKDRAQEALRLHVHGILEDGGRLPVPSKLEEVAADPDFADAVAFLVIEAPDSRPRTVRINITVPETTLRRIDAEARKRGMSRSAFLVRAAQNMMQSGPSEVSR</sequence>
<dbReference type="InterPro" id="IPR051404">
    <property type="entry name" value="TA_system_antitoxin"/>
</dbReference>
<dbReference type="CDD" id="cd21631">
    <property type="entry name" value="RHH_CopG_NikR-like"/>
    <property type="match status" value="1"/>
</dbReference>
<dbReference type="SUPFAM" id="SSF47598">
    <property type="entry name" value="Ribbon-helix-helix"/>
    <property type="match status" value="1"/>
</dbReference>
<dbReference type="InterPro" id="IPR031807">
    <property type="entry name" value="HicB-like"/>
</dbReference>
<dbReference type="Pfam" id="PF15919">
    <property type="entry name" value="HicB_lk_antitox"/>
    <property type="match status" value="1"/>
</dbReference>